<proteinExistence type="predicted"/>
<dbReference type="PANTHER" id="PTHR43130:SF3">
    <property type="entry name" value="HTH-TYPE TRANSCRIPTIONAL REGULATOR RV1931C"/>
    <property type="match status" value="1"/>
</dbReference>
<dbReference type="PANTHER" id="PTHR43130">
    <property type="entry name" value="ARAC-FAMILY TRANSCRIPTIONAL REGULATOR"/>
    <property type="match status" value="1"/>
</dbReference>
<dbReference type="EMBL" id="FNPR01000003">
    <property type="protein sequence ID" value="SDY74497.1"/>
    <property type="molecule type" value="Genomic_DNA"/>
</dbReference>
<dbReference type="Gene3D" id="3.40.50.880">
    <property type="match status" value="1"/>
</dbReference>
<dbReference type="Pfam" id="PF12833">
    <property type="entry name" value="HTH_18"/>
    <property type="match status" value="1"/>
</dbReference>
<organism evidence="4 5">
    <name type="scientific">Lentibacter algarum</name>
    <dbReference type="NCBI Taxonomy" id="576131"/>
    <lineage>
        <taxon>Bacteria</taxon>
        <taxon>Pseudomonadati</taxon>
        <taxon>Pseudomonadota</taxon>
        <taxon>Alphaproteobacteria</taxon>
        <taxon>Rhodobacterales</taxon>
        <taxon>Roseobacteraceae</taxon>
        <taxon>Lentibacter</taxon>
    </lineage>
</organism>
<evidence type="ECO:0000313" key="4">
    <source>
        <dbReference type="EMBL" id="SDY74497.1"/>
    </source>
</evidence>
<name>A0A1H3MCS3_9RHOB</name>
<dbReference type="SMART" id="SM00342">
    <property type="entry name" value="HTH_ARAC"/>
    <property type="match status" value="1"/>
</dbReference>
<dbReference type="AlphaFoldDB" id="A0A1H3MCS3"/>
<evidence type="ECO:0000256" key="2">
    <source>
        <dbReference type="ARBA" id="ARBA00023163"/>
    </source>
</evidence>
<evidence type="ECO:0000313" key="5">
    <source>
        <dbReference type="Proteomes" id="UP000199026"/>
    </source>
</evidence>
<sequence>MQIWKNHTAAVQQIDVLLFDAFSGLCLANTIEPMRAANTLAGRALYSWRLLTVDGEPATSSSGMSVAAHGALSGQSGDMLIAMPSYEFARHANETTRRALRAAAGRYAVLAGFDTGSWLLADAGLLDRRRATIHWEELERFGEAFPDVQTERVRFVEDQDRVTCSGAQAAFDVMSHRIGARHGQALRLELATLFMSPDEGTPQDVPVARGRSVSRAIRLMQEHVEQPLPMGEIARQIGRSQKDLEARMKRELGAVPRAVYRRIRLLVARKLLKESDLPMAEVALRAGYQDASAMARAYKAEFGLRPSDERVG</sequence>
<dbReference type="GeneID" id="78125474"/>
<feature type="domain" description="HTH araC/xylS-type" evidence="3">
    <location>
        <begin position="214"/>
        <end position="312"/>
    </location>
</feature>
<dbReference type="InterPro" id="IPR029062">
    <property type="entry name" value="Class_I_gatase-like"/>
</dbReference>
<dbReference type="GO" id="GO:0043565">
    <property type="term" value="F:sequence-specific DNA binding"/>
    <property type="evidence" value="ECO:0007669"/>
    <property type="project" value="InterPro"/>
</dbReference>
<dbReference type="SUPFAM" id="SSF46689">
    <property type="entry name" value="Homeodomain-like"/>
    <property type="match status" value="1"/>
</dbReference>
<dbReference type="OrthoDB" id="9793400at2"/>
<dbReference type="InterPro" id="IPR009057">
    <property type="entry name" value="Homeodomain-like_sf"/>
</dbReference>
<dbReference type="STRING" id="576131.SAMN05444486_103531"/>
<dbReference type="CDD" id="cd03136">
    <property type="entry name" value="GATase1_AraC_ArgR_like"/>
    <property type="match status" value="1"/>
</dbReference>
<dbReference type="PROSITE" id="PS01124">
    <property type="entry name" value="HTH_ARAC_FAMILY_2"/>
    <property type="match status" value="1"/>
</dbReference>
<keyword evidence="1" id="KW-0805">Transcription regulation</keyword>
<evidence type="ECO:0000259" key="3">
    <source>
        <dbReference type="PROSITE" id="PS01124"/>
    </source>
</evidence>
<reference evidence="4 5" key="1">
    <citation type="submission" date="2016-10" db="EMBL/GenBank/DDBJ databases">
        <authorList>
            <person name="de Groot N.N."/>
        </authorList>
    </citation>
    <scope>NUCLEOTIDE SEQUENCE [LARGE SCALE GENOMIC DNA]</scope>
    <source>
        <strain evidence="4 5">DSM 24677</strain>
    </source>
</reference>
<accession>A0A1H3MCS3</accession>
<dbReference type="Proteomes" id="UP000199026">
    <property type="component" value="Unassembled WGS sequence"/>
</dbReference>
<dbReference type="RefSeq" id="WP_089893097.1">
    <property type="nucleotide sequence ID" value="NZ_CALLJM010000014.1"/>
</dbReference>
<keyword evidence="5" id="KW-1185">Reference proteome</keyword>
<dbReference type="InterPro" id="IPR052158">
    <property type="entry name" value="INH-QAR"/>
</dbReference>
<evidence type="ECO:0000256" key="1">
    <source>
        <dbReference type="ARBA" id="ARBA00023015"/>
    </source>
</evidence>
<gene>
    <name evidence="4" type="ORF">SAMN05444486_103531</name>
</gene>
<protein>
    <submittedName>
        <fullName evidence="4">Transcriptional regulator, AraC family with amidase-like domain</fullName>
    </submittedName>
</protein>
<keyword evidence="2" id="KW-0804">Transcription</keyword>
<dbReference type="Gene3D" id="1.10.10.60">
    <property type="entry name" value="Homeodomain-like"/>
    <property type="match status" value="1"/>
</dbReference>
<dbReference type="InterPro" id="IPR018060">
    <property type="entry name" value="HTH_AraC"/>
</dbReference>
<dbReference type="GO" id="GO:0003700">
    <property type="term" value="F:DNA-binding transcription factor activity"/>
    <property type="evidence" value="ECO:0007669"/>
    <property type="project" value="InterPro"/>
</dbReference>
<dbReference type="SUPFAM" id="SSF52317">
    <property type="entry name" value="Class I glutamine amidotransferase-like"/>
    <property type="match status" value="1"/>
</dbReference>